<proteinExistence type="predicted"/>
<dbReference type="RefSeq" id="WP_338343186.1">
    <property type="nucleotide sequence ID" value="NZ_CAUZLH010000001.1"/>
</dbReference>
<name>A0ABN9YIZ5_9LACO</name>
<protein>
    <submittedName>
        <fullName evidence="1">Uncharacterized protein</fullName>
    </submittedName>
</protein>
<evidence type="ECO:0000313" key="2">
    <source>
        <dbReference type="Proteomes" id="UP001314166"/>
    </source>
</evidence>
<comment type="caution">
    <text evidence="1">The sequence shown here is derived from an EMBL/GenBank/DDBJ whole genome shotgun (WGS) entry which is preliminary data.</text>
</comment>
<gene>
    <name evidence="1" type="ORF">R55214_HHFBAMCI_00136</name>
</gene>
<sequence>MKKVKAVWIGYLVYDPFTGGISVENDTLDRSDFKDEKAFDELVEKAMNPKEGDQIFGNDLDKCEIEFIYEEENQ</sequence>
<dbReference type="EMBL" id="CAUZMB010000001">
    <property type="protein sequence ID" value="CAK1226367.1"/>
    <property type="molecule type" value="Genomic_DNA"/>
</dbReference>
<accession>A0ABN9YIZ5</accession>
<keyword evidence="2" id="KW-1185">Reference proteome</keyword>
<dbReference type="Proteomes" id="UP001314166">
    <property type="component" value="Unassembled WGS sequence"/>
</dbReference>
<evidence type="ECO:0000313" key="1">
    <source>
        <dbReference type="EMBL" id="CAK1226367.1"/>
    </source>
</evidence>
<reference evidence="1 2" key="1">
    <citation type="submission" date="2023-10" db="EMBL/GenBank/DDBJ databases">
        <authorList>
            <person name="Botero Cardona J."/>
        </authorList>
    </citation>
    <scope>NUCLEOTIDE SEQUENCE [LARGE SCALE GENOMIC DNA]</scope>
    <source>
        <strain evidence="1 2">R-55214</strain>
    </source>
</reference>
<organism evidence="1 2">
    <name type="scientific">Fructobacillus evanidus</name>
    <dbReference type="NCBI Taxonomy" id="3064281"/>
    <lineage>
        <taxon>Bacteria</taxon>
        <taxon>Bacillati</taxon>
        <taxon>Bacillota</taxon>
        <taxon>Bacilli</taxon>
        <taxon>Lactobacillales</taxon>
        <taxon>Lactobacillaceae</taxon>
        <taxon>Fructobacillus</taxon>
    </lineage>
</organism>